<protein>
    <submittedName>
        <fullName evidence="1">Uncharacterized protein</fullName>
    </submittedName>
</protein>
<organism evidence="1 2">
    <name type="scientific">Granulibacter bethesdensis</name>
    <dbReference type="NCBI Taxonomy" id="364410"/>
    <lineage>
        <taxon>Bacteria</taxon>
        <taxon>Pseudomonadati</taxon>
        <taxon>Pseudomonadota</taxon>
        <taxon>Alphaproteobacteria</taxon>
        <taxon>Acetobacterales</taxon>
        <taxon>Acetobacteraceae</taxon>
        <taxon>Granulibacter</taxon>
    </lineage>
</organism>
<name>A0AAN0RDX0_9PROT</name>
<evidence type="ECO:0000313" key="2">
    <source>
        <dbReference type="Proteomes" id="UP000019438"/>
    </source>
</evidence>
<proteinExistence type="predicted"/>
<dbReference type="EMBL" id="CP003181">
    <property type="protein sequence ID" value="AHJ63079.1"/>
    <property type="molecule type" value="Genomic_DNA"/>
</dbReference>
<sequence length="49" mass="5717">MSRDRENSLLAVYYSSPADPFMLMLRCTQYILTGRKPDSDYSEQRSLPL</sequence>
<dbReference type="KEGG" id="gbc:GbCGDNIH3_1272"/>
<dbReference type="AlphaFoldDB" id="A0AAN0RDX0"/>
<reference evidence="2" key="1">
    <citation type="submission" date="2012-06" db="EMBL/GenBank/DDBJ databases">
        <title>Genome analysis of multiple Granulibacter bethesdensis isolates demonstrates substantial genome diversity.</title>
        <authorList>
            <person name="Greenberg D.E."/>
            <person name="Porcella S.F."/>
            <person name="Zarember K."/>
            <person name="Zelazny A.M."/>
            <person name="Bruno D."/>
            <person name="Martens C."/>
            <person name="Barbian K.D."/>
            <person name="Jaske E."/>
            <person name="Holland S.M."/>
        </authorList>
    </citation>
    <scope>NUCLEOTIDE SEQUENCE [LARGE SCALE GENOMIC DNA]</scope>
    <source>
        <strain evidence="2">CGDNIH3</strain>
    </source>
</reference>
<dbReference type="Proteomes" id="UP000019438">
    <property type="component" value="Chromosome"/>
</dbReference>
<accession>A0AAN0RDX0</accession>
<evidence type="ECO:0000313" key="1">
    <source>
        <dbReference type="EMBL" id="AHJ63079.1"/>
    </source>
</evidence>
<gene>
    <name evidence="1" type="ORF">GbCGDNIH3_1272</name>
</gene>